<reference evidence="11" key="1">
    <citation type="submission" date="2023-07" db="EMBL/GenBank/DDBJ databases">
        <authorList>
            <consortium name="CYATHOMIX"/>
        </authorList>
    </citation>
    <scope>NUCLEOTIDE SEQUENCE</scope>
    <source>
        <strain evidence="11">N/A</strain>
    </source>
</reference>
<dbReference type="GO" id="GO:0042575">
    <property type="term" value="C:DNA polymerase complex"/>
    <property type="evidence" value="ECO:0007669"/>
    <property type="project" value="UniProtKB-ARBA"/>
</dbReference>
<dbReference type="GO" id="GO:0006261">
    <property type="term" value="P:DNA-templated DNA replication"/>
    <property type="evidence" value="ECO:0007669"/>
    <property type="project" value="TreeGrafter"/>
</dbReference>
<evidence type="ECO:0000259" key="10">
    <source>
        <dbReference type="Pfam" id="PF03104"/>
    </source>
</evidence>
<dbReference type="EC" id="2.7.7.7" evidence="2"/>
<evidence type="ECO:0000256" key="6">
    <source>
        <dbReference type="ARBA" id="ARBA00023125"/>
    </source>
</evidence>
<gene>
    <name evidence="11" type="ORF">CYNAS_LOCUS12708</name>
</gene>
<dbReference type="InterPro" id="IPR012337">
    <property type="entry name" value="RNaseH-like_sf"/>
</dbReference>
<dbReference type="Gene3D" id="1.20.1280.300">
    <property type="match status" value="1"/>
</dbReference>
<comment type="caution">
    <text evidence="11">The sequence shown here is derived from an EMBL/GenBank/DDBJ whole genome shotgun (WGS) entry which is preliminary data.</text>
</comment>
<dbReference type="Gene3D" id="3.90.1600.10">
    <property type="entry name" value="Palm domain of DNA polymerase"/>
    <property type="match status" value="1"/>
</dbReference>
<accession>A0AA36M7R1</accession>
<name>A0AA36M7R1_CYLNA</name>
<feature type="domain" description="DNA-directed DNA polymerase family B exonuclease" evidence="10">
    <location>
        <begin position="209"/>
        <end position="409"/>
    </location>
</feature>
<dbReference type="InterPro" id="IPR023211">
    <property type="entry name" value="DNA_pol_palm_dom_sf"/>
</dbReference>
<evidence type="ECO:0000256" key="3">
    <source>
        <dbReference type="ARBA" id="ARBA00022679"/>
    </source>
</evidence>
<evidence type="ECO:0000256" key="7">
    <source>
        <dbReference type="ARBA" id="ARBA00024411"/>
    </source>
</evidence>
<dbReference type="PANTHER" id="PTHR10322">
    <property type="entry name" value="DNA POLYMERASE CATALYTIC SUBUNIT"/>
    <property type="match status" value="1"/>
</dbReference>
<comment type="catalytic activity">
    <reaction evidence="8">
        <text>DNA(n) + a 2'-deoxyribonucleoside 5'-triphosphate = DNA(n+1) + diphosphate</text>
        <dbReference type="Rhea" id="RHEA:22508"/>
        <dbReference type="Rhea" id="RHEA-COMP:17339"/>
        <dbReference type="Rhea" id="RHEA-COMP:17340"/>
        <dbReference type="ChEBI" id="CHEBI:33019"/>
        <dbReference type="ChEBI" id="CHEBI:61560"/>
        <dbReference type="ChEBI" id="CHEBI:173112"/>
        <dbReference type="EC" id="2.7.7.7"/>
    </reaction>
</comment>
<evidence type="ECO:0000256" key="2">
    <source>
        <dbReference type="ARBA" id="ARBA00012417"/>
    </source>
</evidence>
<evidence type="ECO:0000256" key="5">
    <source>
        <dbReference type="ARBA" id="ARBA00022932"/>
    </source>
</evidence>
<sequence>MAEAVRGYKKFYQGKMYEMSILKPVEKAKTTPTNPEDARELGFKEGVEVGKREGYLEALAHLKKFSDGLPVKLKEIKYMAFGYKNCYWDSWNKVMWLKEQDSENWVKYDYQPFCYVQANTNTGITDLHKHNMKRMDYKDKTVIQTLKQSKMIIAESDLTPEVKFMHERYDKVQLKPDVKLWHIGYYDIEVASGSKYYDDEPILVKELATNTVKEWKLIEFDRYFNHNYDHTIENREKEYLVFDIEEQTWKKYTDSCYVTNEFPAADKAYWPINLISVYSTKTKKNHTFSTLGYDFKKGKCPRELLHQYKDEISMLKGFFKWVHDQKFDILTGWNSVNYDMPYICNRCERLREKLGVHTEWERAFSPLGKMPVEKKNFDRKLADVDLGSTFTIPGLYHLDYMELYKTFADHPPMASFALNFVCQMEIGKGKLDYEGKINETYKIDETQFTDYNRVDVEDFVELEEKKQIFPLILEYAYDCIVTLDKIFNKVPTSEGYILKFLHNEGKVLNDKPEKYEDWWRNEKMYIVKDKNGQTYYQNTEWEEDANGYPNFKKYVLKKKFIDGVDNKEILDDVLSTWHEDKKRNKSAWQVFEEEAKRDYANNDLHPFPEFQVKAGYCFDDPGRYDDCMSFDITSSYPHHIMQFNISPETVCKHPTKEQIESGEVILTDVNGVGFYRTNDAIIPSIVKKVFAERKEYKRLKAEAGERGDTVEKMRCHNIQLNKKNIINSLYGVCLSPTFHLYNIDCARAICRCARVTLRDWLTKCLNDYYKSSSFIKDVEKYYGIELKDKSPISFNDHLCSAVHNDTDSVYFTIHEMRERLAKEGLVYRTEDEVREFFKHAEDIFQDFFVKVLEIRAQKSKTENKIKFNRENIFTSMYCFAKKLYIGKIIDSEGDLYPIEEIDLSKYTEEEKKSLPLHWLDHPEGPKHKIMGVPIKRSDMPDFCKEAAEKLAFDICSGMKYEDARDSVIATYKEFCEASTDVVASKKSISNYKKYIPHDIDYYLKNGLVFETGMTFNAKCSLAYNYIIAKNKFKLAPINNNTKFNYMYVKPNEYNIEAIAYIGEWPQELAAILEVDYETMFRKSYIPLFEKMFRISKWIGPKETVPLEVPGMFEFFC</sequence>
<dbReference type="InterPro" id="IPR036397">
    <property type="entry name" value="RNaseH_sf"/>
</dbReference>
<proteinExistence type="inferred from homology"/>
<dbReference type="GO" id="GO:0003887">
    <property type="term" value="F:DNA-directed DNA polymerase activity"/>
    <property type="evidence" value="ECO:0007669"/>
    <property type="project" value="UniProtKB-KW"/>
</dbReference>
<evidence type="ECO:0000313" key="12">
    <source>
        <dbReference type="Proteomes" id="UP001176961"/>
    </source>
</evidence>
<dbReference type="Proteomes" id="UP001176961">
    <property type="component" value="Unassembled WGS sequence"/>
</dbReference>
<organism evidence="11 12">
    <name type="scientific">Cylicocyclus nassatus</name>
    <name type="common">Nematode worm</name>
    <dbReference type="NCBI Taxonomy" id="53992"/>
    <lineage>
        <taxon>Eukaryota</taxon>
        <taxon>Metazoa</taxon>
        <taxon>Ecdysozoa</taxon>
        <taxon>Nematoda</taxon>
        <taxon>Chromadorea</taxon>
        <taxon>Rhabditida</taxon>
        <taxon>Rhabditina</taxon>
        <taxon>Rhabditomorpha</taxon>
        <taxon>Strongyloidea</taxon>
        <taxon>Strongylidae</taxon>
        <taxon>Cylicocyclus</taxon>
    </lineage>
</organism>
<dbReference type="SMART" id="SM00486">
    <property type="entry name" value="POLBc"/>
    <property type="match status" value="1"/>
</dbReference>
<dbReference type="Pfam" id="PF00136">
    <property type="entry name" value="DNA_pol_B"/>
    <property type="match status" value="1"/>
</dbReference>
<keyword evidence="4" id="KW-0548">Nucleotidyltransferase</keyword>
<evidence type="ECO:0000256" key="8">
    <source>
        <dbReference type="ARBA" id="ARBA00049244"/>
    </source>
</evidence>
<comment type="similarity">
    <text evidence="1">Belongs to the DNA polymerase type-B family.</text>
</comment>
<dbReference type="InterPro" id="IPR043502">
    <property type="entry name" value="DNA/RNA_pol_sf"/>
</dbReference>
<dbReference type="GO" id="GO:0003677">
    <property type="term" value="F:DNA binding"/>
    <property type="evidence" value="ECO:0007669"/>
    <property type="project" value="UniProtKB-KW"/>
</dbReference>
<dbReference type="Gene3D" id="3.30.420.10">
    <property type="entry name" value="Ribonuclease H-like superfamily/Ribonuclease H"/>
    <property type="match status" value="1"/>
</dbReference>
<dbReference type="InterPro" id="IPR006133">
    <property type="entry name" value="DNA-dir_DNA_pol_B_exonuc"/>
</dbReference>
<dbReference type="SUPFAM" id="SSF53098">
    <property type="entry name" value="Ribonuclease H-like"/>
    <property type="match status" value="1"/>
</dbReference>
<dbReference type="GO" id="GO:0000166">
    <property type="term" value="F:nucleotide binding"/>
    <property type="evidence" value="ECO:0007669"/>
    <property type="project" value="InterPro"/>
</dbReference>
<dbReference type="Gene3D" id="1.10.287.690">
    <property type="entry name" value="Helix hairpin bin"/>
    <property type="match status" value="1"/>
</dbReference>
<protein>
    <recommendedName>
        <fullName evidence="7">DNA polymerase delta catalytic subunit</fullName>
        <ecNumber evidence="2">2.7.7.7</ecNumber>
    </recommendedName>
</protein>
<dbReference type="Gene3D" id="3.40.1820.10">
    <property type="entry name" value="DnaQ-like 3'-5' exonuclease"/>
    <property type="match status" value="1"/>
</dbReference>
<dbReference type="Pfam" id="PF03104">
    <property type="entry name" value="DNA_pol_B_exo1"/>
    <property type="match status" value="1"/>
</dbReference>
<evidence type="ECO:0000313" key="11">
    <source>
        <dbReference type="EMBL" id="CAJ0600725.1"/>
    </source>
</evidence>
<dbReference type="AlphaFoldDB" id="A0AA36M7R1"/>
<evidence type="ECO:0000256" key="4">
    <source>
        <dbReference type="ARBA" id="ARBA00022695"/>
    </source>
</evidence>
<dbReference type="InterPro" id="IPR006172">
    <property type="entry name" value="DNA-dir_DNA_pol_B"/>
</dbReference>
<keyword evidence="12" id="KW-1185">Reference proteome</keyword>
<dbReference type="InterPro" id="IPR006134">
    <property type="entry name" value="DNA-dir_DNA_pol_B_multi_dom"/>
</dbReference>
<dbReference type="SUPFAM" id="SSF56672">
    <property type="entry name" value="DNA/RNA polymerases"/>
    <property type="match status" value="1"/>
</dbReference>
<dbReference type="PANTHER" id="PTHR10322:SF23">
    <property type="entry name" value="DNA POLYMERASE DELTA CATALYTIC SUBUNIT"/>
    <property type="match status" value="1"/>
</dbReference>
<dbReference type="InterPro" id="IPR050240">
    <property type="entry name" value="DNA_pol_type-B"/>
</dbReference>
<evidence type="ECO:0000259" key="9">
    <source>
        <dbReference type="Pfam" id="PF00136"/>
    </source>
</evidence>
<keyword evidence="3" id="KW-0808">Transferase</keyword>
<evidence type="ECO:0000256" key="1">
    <source>
        <dbReference type="ARBA" id="ARBA00005755"/>
    </source>
</evidence>
<feature type="domain" description="DNA-directed DNA polymerase family B multifunctional" evidence="9">
    <location>
        <begin position="627"/>
        <end position="988"/>
    </location>
</feature>
<dbReference type="EMBL" id="CATQJL010000263">
    <property type="protein sequence ID" value="CAJ0600725.1"/>
    <property type="molecule type" value="Genomic_DNA"/>
</dbReference>
<keyword evidence="6" id="KW-0238">DNA-binding</keyword>
<keyword evidence="5" id="KW-0239">DNA-directed DNA polymerase</keyword>